<dbReference type="OrthoDB" id="355459at2"/>
<evidence type="ECO:0000256" key="1">
    <source>
        <dbReference type="ARBA" id="ARBA00005806"/>
    </source>
</evidence>
<gene>
    <name evidence="5" type="ORF">C095_06485</name>
</gene>
<evidence type="ECO:0000313" key="6">
    <source>
        <dbReference type="Proteomes" id="UP000031184"/>
    </source>
</evidence>
<dbReference type="AlphaFoldDB" id="A0A017H5C3"/>
<dbReference type="Pfam" id="PF06050">
    <property type="entry name" value="HGD-D"/>
    <property type="match status" value="1"/>
</dbReference>
<proteinExistence type="inferred from homology"/>
<keyword evidence="2" id="KW-0479">Metal-binding</keyword>
<dbReference type="GO" id="GO:0046872">
    <property type="term" value="F:metal ion binding"/>
    <property type="evidence" value="ECO:0007669"/>
    <property type="project" value="UniProtKB-KW"/>
</dbReference>
<sequence length="382" mass="43753">MEEIKELLEQFKYYANNPRKQLDKYLAEGKKAVGIFPYYAPEEIVYAAGVVPFGVWGGQGPIERAKEYFPTFYYSMALRCLEMALDGTLDGLSASMVTTLDDTLRPFSQNYKVSAGRKIPMIFLNHGQHRKEDFGKQYNARIFKKAKEELEKICDVKVTDENLKKAFEIYNENRSEKRKFIKLAATHPQTIKASDRCHVLKSSYFMLKDEHTALLKKLNEKLAALAEEAWDGVRVVTSGVITDNPGLLEVFDAYKVCIVADDVAHESRALKVDIDLSIEDPMLALADQFARMDEDPILYDPDIFKRPKYVVDLAKENNADGCLLFMMNFNDTEEMEYPSLKQAFDAAKIPLIKMGYDQQMVDFGQVKTQLETFNEIVQLNRM</sequence>
<dbReference type="GeneID" id="75076116"/>
<dbReference type="Gene3D" id="1.20.1270.370">
    <property type="match status" value="1"/>
</dbReference>
<keyword evidence="4" id="KW-0411">Iron-sulfur</keyword>
<dbReference type="GO" id="GO:0051536">
    <property type="term" value="F:iron-sulfur cluster binding"/>
    <property type="evidence" value="ECO:0007669"/>
    <property type="project" value="UniProtKB-KW"/>
</dbReference>
<name>A0A017H5C3_9FUSO</name>
<evidence type="ECO:0000256" key="4">
    <source>
        <dbReference type="ARBA" id="ARBA00023014"/>
    </source>
</evidence>
<dbReference type="InterPro" id="IPR010327">
    <property type="entry name" value="FldB/FldC_alpha/beta"/>
</dbReference>
<reference evidence="5 6" key="1">
    <citation type="submission" date="2013-08" db="EMBL/GenBank/DDBJ databases">
        <title>An opportunistic ruminal bacterium that causes liver abscesses in cattle.</title>
        <authorList>
            <person name="Benahmed F.H."/>
            <person name="Rasmussen M."/>
            <person name="Harbottle H."/>
            <person name="Soppet D."/>
            <person name="Nagaraja T.G."/>
            <person name="Davidson M."/>
        </authorList>
    </citation>
    <scope>NUCLEOTIDE SEQUENCE [LARGE SCALE GENOMIC DNA]</scope>
    <source>
        <strain evidence="5 6">B35</strain>
    </source>
</reference>
<dbReference type="PATRIC" id="fig|1226633.4.peg.1301"/>
<comment type="similarity">
    <text evidence="1">Belongs to the FldB/FldC dehydratase alpha/beta subunit family.</text>
</comment>
<dbReference type="Gene3D" id="3.40.50.11900">
    <property type="match status" value="1"/>
</dbReference>
<accession>A0A017H5C3</accession>
<comment type="caution">
    <text evidence="5">The sequence shown here is derived from an EMBL/GenBank/DDBJ whole genome shotgun (WGS) entry which is preliminary data.</text>
</comment>
<dbReference type="RefSeq" id="WP_005963034.1">
    <property type="nucleotide sequence ID" value="NZ_AOJP01000003.1"/>
</dbReference>
<organism evidence="5 6">
    <name type="scientific">Fusobacterium necrophorum subsp. funduliforme B35</name>
    <dbReference type="NCBI Taxonomy" id="1226633"/>
    <lineage>
        <taxon>Bacteria</taxon>
        <taxon>Fusobacteriati</taxon>
        <taxon>Fusobacteriota</taxon>
        <taxon>Fusobacteriia</taxon>
        <taxon>Fusobacteriales</taxon>
        <taxon>Fusobacteriaceae</taxon>
        <taxon>Fusobacterium</taxon>
    </lineage>
</organism>
<dbReference type="Proteomes" id="UP000031184">
    <property type="component" value="Unassembled WGS sequence"/>
</dbReference>
<protein>
    <submittedName>
        <fullName evidence="5">2-hydroxyglutaryl-CoA dehydratase</fullName>
    </submittedName>
</protein>
<evidence type="ECO:0000313" key="5">
    <source>
        <dbReference type="EMBL" id="KID49073.1"/>
    </source>
</evidence>
<keyword evidence="3" id="KW-0408">Iron</keyword>
<dbReference type="PANTHER" id="PTHR30548">
    <property type="entry name" value="2-HYDROXYGLUTARYL-COA DEHYDRATASE, D-COMPONENT-RELATED"/>
    <property type="match status" value="1"/>
</dbReference>
<evidence type="ECO:0000256" key="3">
    <source>
        <dbReference type="ARBA" id="ARBA00023004"/>
    </source>
</evidence>
<dbReference type="EMBL" id="AUZI01000016">
    <property type="protein sequence ID" value="KID49073.1"/>
    <property type="molecule type" value="Genomic_DNA"/>
</dbReference>
<evidence type="ECO:0000256" key="2">
    <source>
        <dbReference type="ARBA" id="ARBA00022723"/>
    </source>
</evidence>
<dbReference type="PANTHER" id="PTHR30548:SF5">
    <property type="entry name" value="SUBUNIT OF OXYGEN-SENSITIVE 2-HYDROXYISOCAPROYL-COA DEHYDRATASE"/>
    <property type="match status" value="1"/>
</dbReference>
<dbReference type="Gene3D" id="3.40.50.11890">
    <property type="match status" value="1"/>
</dbReference>